<dbReference type="InterPro" id="IPR037516">
    <property type="entry name" value="Tripartite_DENN"/>
</dbReference>
<feature type="region of interest" description="Disordered" evidence="2">
    <location>
        <begin position="1115"/>
        <end position="1164"/>
    </location>
</feature>
<dbReference type="SMART" id="SM00800">
    <property type="entry name" value="uDENN"/>
    <property type="match status" value="1"/>
</dbReference>
<dbReference type="SMART" id="SM00799">
    <property type="entry name" value="DENN"/>
    <property type="match status" value="1"/>
</dbReference>
<evidence type="ECO:0000259" key="4">
    <source>
        <dbReference type="PROSITE" id="PS51498"/>
    </source>
</evidence>
<dbReference type="Gene3D" id="2.100.10.50">
    <property type="match status" value="1"/>
</dbReference>
<evidence type="ECO:0000256" key="1">
    <source>
        <dbReference type="ARBA" id="ARBA00022658"/>
    </source>
</evidence>
<dbReference type="SMART" id="SM00801">
    <property type="entry name" value="dDENN"/>
    <property type="match status" value="1"/>
</dbReference>
<dbReference type="PANTHER" id="PTHR12296">
    <property type="entry name" value="DENN DOMAIN-CONTAINING PROTEIN 4"/>
    <property type="match status" value="1"/>
</dbReference>
<dbReference type="InterPro" id="IPR043153">
    <property type="entry name" value="DENN_C"/>
</dbReference>
<feature type="region of interest" description="Disordered" evidence="2">
    <location>
        <begin position="1696"/>
        <end position="1733"/>
    </location>
</feature>
<feature type="region of interest" description="Disordered" evidence="2">
    <location>
        <begin position="1520"/>
        <end position="1539"/>
    </location>
</feature>
<reference evidence="5" key="1">
    <citation type="submission" date="2021-05" db="EMBL/GenBank/DDBJ databases">
        <authorList>
            <person name="Alioto T."/>
            <person name="Alioto T."/>
            <person name="Gomez Garrido J."/>
        </authorList>
    </citation>
    <scope>NUCLEOTIDE SEQUENCE</scope>
</reference>
<feature type="compositionally biased region" description="Polar residues" evidence="2">
    <location>
        <begin position="1439"/>
        <end position="1450"/>
    </location>
</feature>
<protein>
    <submittedName>
        <fullName evidence="5">DENN domain-containing protein 4C</fullName>
    </submittedName>
</protein>
<dbReference type="Pfam" id="PF03456">
    <property type="entry name" value="uDENN"/>
    <property type="match status" value="1"/>
</dbReference>
<dbReference type="PROSITE" id="PS51498">
    <property type="entry name" value="MABP"/>
    <property type="match status" value="1"/>
</dbReference>
<evidence type="ECO:0000313" key="5">
    <source>
        <dbReference type="EMBL" id="CAG6701192.1"/>
    </source>
</evidence>
<feature type="compositionally biased region" description="Low complexity" evidence="2">
    <location>
        <begin position="1462"/>
        <end position="1472"/>
    </location>
</feature>
<dbReference type="InterPro" id="IPR011990">
    <property type="entry name" value="TPR-like_helical_dom_sf"/>
</dbReference>
<feature type="region of interest" description="Disordered" evidence="2">
    <location>
        <begin position="544"/>
        <end position="571"/>
    </location>
</feature>
<feature type="region of interest" description="Disordered" evidence="2">
    <location>
        <begin position="1592"/>
        <end position="1611"/>
    </location>
</feature>
<feature type="domain" description="UDENN" evidence="3">
    <location>
        <begin position="186"/>
        <end position="670"/>
    </location>
</feature>
<dbReference type="InterPro" id="IPR001194">
    <property type="entry name" value="cDENN_dom"/>
</dbReference>
<feature type="domain" description="MABP" evidence="4">
    <location>
        <begin position="38"/>
        <end position="194"/>
    </location>
</feature>
<dbReference type="GO" id="GO:0005085">
    <property type="term" value="F:guanyl-nucleotide exchange factor activity"/>
    <property type="evidence" value="ECO:0007669"/>
    <property type="project" value="UniProtKB-KW"/>
</dbReference>
<feature type="compositionally biased region" description="Basic and acidic residues" evidence="2">
    <location>
        <begin position="1153"/>
        <end position="1162"/>
    </location>
</feature>
<dbReference type="InterPro" id="IPR051696">
    <property type="entry name" value="DENN_Domain_GEFs"/>
</dbReference>
<dbReference type="Gene3D" id="3.40.50.11500">
    <property type="match status" value="1"/>
</dbReference>
<feature type="compositionally biased region" description="Basic residues" evidence="2">
    <location>
        <begin position="1136"/>
        <end position="1152"/>
    </location>
</feature>
<feature type="compositionally biased region" description="Polar residues" evidence="2">
    <location>
        <begin position="1696"/>
        <end position="1706"/>
    </location>
</feature>
<dbReference type="PANTHER" id="PTHR12296:SF30">
    <property type="entry name" value="DENN DOMAIN-CONTAINING PROTEIN CRAG"/>
    <property type="match status" value="1"/>
</dbReference>
<dbReference type="InterPro" id="IPR023341">
    <property type="entry name" value="MABP"/>
</dbReference>
<feature type="compositionally biased region" description="Low complexity" evidence="2">
    <location>
        <begin position="1598"/>
        <end position="1609"/>
    </location>
</feature>
<dbReference type="EMBL" id="HBUF01339749">
    <property type="protein sequence ID" value="CAG6701192.1"/>
    <property type="molecule type" value="Transcribed_RNA"/>
</dbReference>
<feature type="region of interest" description="Disordered" evidence="2">
    <location>
        <begin position="1409"/>
        <end position="1486"/>
    </location>
</feature>
<feature type="region of interest" description="Disordered" evidence="2">
    <location>
        <begin position="1198"/>
        <end position="1235"/>
    </location>
</feature>
<dbReference type="Pfam" id="PF03455">
    <property type="entry name" value="dDENN"/>
    <property type="match status" value="1"/>
</dbReference>
<dbReference type="InterPro" id="IPR005113">
    <property type="entry name" value="uDENN_dom"/>
</dbReference>
<sequence length="1973" mass="218224">MDDRRVADYFVVCGLPDEQSEWEEETSEHGHYKSNHNDAPITDLAVIFPTLGEFVPDGYDVIKSTPTGLSADLNHGSFKSPEVFLCYRRGRDKPPLVDVGIMYDGKEKILPDSEIVSKTPEGRCANVNNSTSKTFVTYRRAPPTLPPNTLVVTDICVIITSKLETPPHAFCVINKNLNRGLVGSDVFLCYKKSMNSARSLVYKPRLLTQYPDLDRPDFAFPRSVPIFCLPMGATLEAWPSNCQRPSPIFSTFVLTVSDAVEKVYGSAITFYEPYPASRVTPEQRHKLRVQCEVDSPTSESDTTAGPAIEYHTNKCLCLLSHWPFFHTFEKFLLFLYAAAQDREPLAVPIERMISHLLEDIPFPSVHRPRILVQLSLTERLILTQPEDLPLPRSGASFRQLLLNLGPDNSLLLLLCTLTEQKLLIHSLRPDVLTSVAEAVSMIIFPFKWQCPYIPLCPLSLAEVLHAPLPFLIGVDSRFFDLFEPPPDVNCVDLDTNNITVCEDKRYLTIKQLPKKPARTLRHTLTHLYHTLILLMRKQQINETTGTEVDHASAGSSGRKVRSNSVADLPGKQSSIDSDFKIKREEQLLELEIQEAFLRFMASVFKGYRGFLVPITKAPTVGATDTSSLFDLDGFLRSRDRTHQKFFAMTVRTQMFIRFIEVRSFVSDMDTGLTFFDECTEKVENEDEHKLLDLDDSQRSERTVFIMPPEPEPGCHKQYSYANGFRLDPALFHYNRDRPPPHHLDLESKPGGQAAPGSPMARRTKHEIKVAAKLAARCAAAPELWGKCLLSTCHSIWFIQLPSYISVSESKVSILRSAYELLARAQKYGIHPTDEVCYRVMMQLCGLYSQPVLAVKLLFLMRRCGIQPNAITYGFYNRAVLEAKWSSDMYNSSQLLWHKLRNVIIGAGLLRRAGEEGRKRRLQYNGGGDSHHADISSLDSGQGGEQTVHKMHVTPATTIRPTICVDDVPLDDSQLDSPETSGSALIQISHDLSRKPPIGNAPGSIINPSGNALNSSNDTLVGFQAFDRFRRRVGSIVKPSGMTLFNPGTVTRQQSFESSAGLLMTGGTISDTERLDSLLNNLPPLHTRMPPPKRKRSGSCTEISFVNNPASVVVPGNAAPVPNSNVNNSNSYLSKSTNHKRHSHHHHHHHHSSKKNDGGDKGYSKLLRSKSFAHDAQILEKLRDMKSEMTSLNSGIAAFRSSPATSTPSRLGLGGRKASLNRVRESPGDESTESSQEYLNISIPGEGGSTFGSALGSLDELDAKDGLVVNNGGGGGGGGTPKRLANSSRILSALNAKMERLRTGGEERERGRRRNSVDSGGSLGREESGVCRMMSSNDSLHSVSSPSKHPVSRTLVTENDPLGALELESHPVVPVQLLPKSESRLGSEIKLDQSGAPVLFDRRKEYSGGVTRSQTFHSEEDDLAGIRTPNSPVRKPTQYMHRSSTMPFQQRPSDEPGSPARKSSTSTTPATSAFKLPSFSPSGLSSRKSNELLLGGLNSLKTVATSVAKKYDEIKEAISANNTPVKGNGGDRDSGCGDEDPPCVNGLDTPRRKISSEFIPSSVTGHVDYWGSNLKDLLVEGISLSRKGSTTNLQPLGEASNPSAPPSSSSHQCLIQPDRFYRAFQSKDPGSSLPVALELILVSCSRCHQCGCVLYDEEIMAGWTPEDSNLNTKCQFCDKATVPLLNVTIVDYRSSLPASSATGSQDSIPARTRNSHPLADSTASLNSALSSEESGDPIAVPYLNPLVLRKELESILNAEGDDCLQRSEFVDQHPIIYWNLIWFFARITAHSHLPGLALNSKVVLGQRVDPAPFDQSWLHCDHRNVFVRTLWDNPRLYDEVVQPLYILWTHNEKQSSLVSALITDRTSVPRSVMHSVISSVRCSDLSDPLKRLSSERHKMKLSGVNRPLSLYREILFLAITVVGRENIDQAAFDREYAAAYDSLASLDSKLYLKCDAPISSPTLFVRHFFTELEL</sequence>
<evidence type="ECO:0000256" key="2">
    <source>
        <dbReference type="SAM" id="MobiDB-lite"/>
    </source>
</evidence>
<name>A0A8D8XL70_9HEMI</name>
<feature type="compositionally biased region" description="Low complexity" evidence="2">
    <location>
        <begin position="1115"/>
        <end position="1135"/>
    </location>
</feature>
<feature type="compositionally biased region" description="Basic and acidic residues" evidence="2">
    <location>
        <begin position="1298"/>
        <end position="1309"/>
    </location>
</feature>
<dbReference type="PROSITE" id="PS50211">
    <property type="entry name" value="DENN"/>
    <property type="match status" value="1"/>
</dbReference>
<dbReference type="Gene3D" id="1.25.40.10">
    <property type="entry name" value="Tetratricopeptide repeat domain"/>
    <property type="match status" value="1"/>
</dbReference>
<organism evidence="5">
    <name type="scientific">Cacopsylla melanoneura</name>
    <dbReference type="NCBI Taxonomy" id="428564"/>
    <lineage>
        <taxon>Eukaryota</taxon>
        <taxon>Metazoa</taxon>
        <taxon>Ecdysozoa</taxon>
        <taxon>Arthropoda</taxon>
        <taxon>Hexapoda</taxon>
        <taxon>Insecta</taxon>
        <taxon>Pterygota</taxon>
        <taxon>Neoptera</taxon>
        <taxon>Paraneoptera</taxon>
        <taxon>Hemiptera</taxon>
        <taxon>Sternorrhyncha</taxon>
        <taxon>Psylloidea</taxon>
        <taxon>Psyllidae</taxon>
        <taxon>Psyllinae</taxon>
        <taxon>Cacopsylla</taxon>
    </lineage>
</organism>
<keyword evidence="1" id="KW-0344">Guanine-nucleotide releasing factor</keyword>
<feature type="region of interest" description="Disordered" evidence="2">
    <location>
        <begin position="1298"/>
        <end position="1329"/>
    </location>
</feature>
<dbReference type="GO" id="GO:0032483">
    <property type="term" value="P:regulation of Rab protein signal transduction"/>
    <property type="evidence" value="ECO:0007669"/>
    <property type="project" value="TreeGrafter"/>
</dbReference>
<dbReference type="Pfam" id="PF02141">
    <property type="entry name" value="DENN"/>
    <property type="match status" value="1"/>
</dbReference>
<proteinExistence type="predicted"/>
<accession>A0A8D8XL70</accession>
<dbReference type="InterPro" id="IPR005112">
    <property type="entry name" value="dDENN_dom"/>
</dbReference>
<evidence type="ECO:0000259" key="3">
    <source>
        <dbReference type="PROSITE" id="PS50211"/>
    </source>
</evidence>
<feature type="compositionally biased region" description="Low complexity" evidence="2">
    <location>
        <begin position="1717"/>
        <end position="1731"/>
    </location>
</feature>
<dbReference type="GO" id="GO:0031410">
    <property type="term" value="C:cytoplasmic vesicle"/>
    <property type="evidence" value="ECO:0007669"/>
    <property type="project" value="TreeGrafter"/>
</dbReference>